<sequence>MGFAGGGSTTPRASRYTGERRPIRNAGMTHETFWFRAHGPRDFTMKPKVTVEVKVNVALCLFGIAAILSIFF</sequence>
<keyword evidence="2" id="KW-0812">Transmembrane</keyword>
<name>A0A562NWD7_9HYPH</name>
<proteinExistence type="predicted"/>
<evidence type="ECO:0000313" key="3">
    <source>
        <dbReference type="EMBL" id="TWI36391.1"/>
    </source>
</evidence>
<feature type="transmembrane region" description="Helical" evidence="2">
    <location>
        <begin position="53"/>
        <end position="71"/>
    </location>
</feature>
<feature type="region of interest" description="Disordered" evidence="1">
    <location>
        <begin position="1"/>
        <end position="21"/>
    </location>
</feature>
<accession>A0A562NWD7</accession>
<keyword evidence="2" id="KW-0472">Membrane</keyword>
<protein>
    <submittedName>
        <fullName evidence="3">Uncharacterized protein</fullName>
    </submittedName>
</protein>
<comment type="caution">
    <text evidence="3">The sequence shown here is derived from an EMBL/GenBank/DDBJ whole genome shotgun (WGS) entry which is preliminary data.</text>
</comment>
<organism evidence="3 4">
    <name type="scientific">Mesorhizobium tianshanense</name>
    <dbReference type="NCBI Taxonomy" id="39844"/>
    <lineage>
        <taxon>Bacteria</taxon>
        <taxon>Pseudomonadati</taxon>
        <taxon>Pseudomonadota</taxon>
        <taxon>Alphaproteobacteria</taxon>
        <taxon>Hyphomicrobiales</taxon>
        <taxon>Phyllobacteriaceae</taxon>
        <taxon>Mesorhizobium</taxon>
    </lineage>
</organism>
<dbReference type="Proteomes" id="UP000317122">
    <property type="component" value="Unassembled WGS sequence"/>
</dbReference>
<evidence type="ECO:0000256" key="1">
    <source>
        <dbReference type="SAM" id="MobiDB-lite"/>
    </source>
</evidence>
<dbReference type="EMBL" id="VLKT01000016">
    <property type="protein sequence ID" value="TWI36391.1"/>
    <property type="molecule type" value="Genomic_DNA"/>
</dbReference>
<reference evidence="3 4" key="1">
    <citation type="journal article" date="2015" name="Stand. Genomic Sci.">
        <title>Genomic Encyclopedia of Bacterial and Archaeal Type Strains, Phase III: the genomes of soil and plant-associated and newly described type strains.</title>
        <authorList>
            <person name="Whitman W.B."/>
            <person name="Woyke T."/>
            <person name="Klenk H.P."/>
            <person name="Zhou Y."/>
            <person name="Lilburn T.G."/>
            <person name="Beck B.J."/>
            <person name="De Vos P."/>
            <person name="Vandamme P."/>
            <person name="Eisen J.A."/>
            <person name="Garrity G."/>
            <person name="Hugenholtz P."/>
            <person name="Kyrpides N.C."/>
        </authorList>
    </citation>
    <scope>NUCLEOTIDE SEQUENCE [LARGE SCALE GENOMIC DNA]</scope>
    <source>
        <strain evidence="3 4">CGMCC 1.2546</strain>
    </source>
</reference>
<keyword evidence="4" id="KW-1185">Reference proteome</keyword>
<gene>
    <name evidence="3" type="ORF">IQ26_02904</name>
</gene>
<evidence type="ECO:0000256" key="2">
    <source>
        <dbReference type="SAM" id="Phobius"/>
    </source>
</evidence>
<evidence type="ECO:0000313" key="4">
    <source>
        <dbReference type="Proteomes" id="UP000317122"/>
    </source>
</evidence>
<dbReference type="AlphaFoldDB" id="A0A562NWD7"/>
<keyword evidence="2" id="KW-1133">Transmembrane helix</keyword>